<dbReference type="EMBL" id="CP031517">
    <property type="protein sequence ID" value="QOS40576.1"/>
    <property type="molecule type" value="Genomic_DNA"/>
</dbReference>
<feature type="domain" description="Fungal lipase-type" evidence="2">
    <location>
        <begin position="139"/>
        <end position="269"/>
    </location>
</feature>
<evidence type="ECO:0000259" key="2">
    <source>
        <dbReference type="Pfam" id="PF01764"/>
    </source>
</evidence>
<dbReference type="InterPro" id="IPR002921">
    <property type="entry name" value="Fungal_lipase-type"/>
</dbReference>
<accession>A0A7M1XLF1</accession>
<dbReference type="InterPro" id="IPR051218">
    <property type="entry name" value="Sec_MonoDiacylglyc_Lipase"/>
</dbReference>
<dbReference type="KEGG" id="trc:DYE49_08925"/>
<dbReference type="Gene3D" id="3.40.50.1820">
    <property type="entry name" value="alpha/beta hydrolase"/>
    <property type="match status" value="1"/>
</dbReference>
<evidence type="ECO:0000313" key="3">
    <source>
        <dbReference type="EMBL" id="QOS40576.1"/>
    </source>
</evidence>
<name>A0A7M1XLF1_9SPIR</name>
<dbReference type="GO" id="GO:0006629">
    <property type="term" value="P:lipid metabolic process"/>
    <property type="evidence" value="ECO:0007669"/>
    <property type="project" value="InterPro"/>
</dbReference>
<keyword evidence="1" id="KW-0732">Signal</keyword>
<evidence type="ECO:0000313" key="4">
    <source>
        <dbReference type="Proteomes" id="UP000593591"/>
    </source>
</evidence>
<proteinExistence type="predicted"/>
<dbReference type="InterPro" id="IPR029058">
    <property type="entry name" value="AB_hydrolase_fold"/>
</dbReference>
<reference evidence="3 4" key="1">
    <citation type="submission" date="2018-08" db="EMBL/GenBank/DDBJ databases">
        <title>The first complete genome of Treponema rectale (CHPAT), a commensal spirochete of the bovine rectum.</title>
        <authorList>
            <person name="Staton G.J."/>
            <person name="Clegg S.R."/>
            <person name="Carter S.D."/>
            <person name="Radford A.D."/>
            <person name="Darby A."/>
            <person name="Hall N."/>
            <person name="Birtles R.J."/>
            <person name="Evans N.J."/>
        </authorList>
    </citation>
    <scope>NUCLEOTIDE SEQUENCE [LARGE SCALE GENOMIC DNA]</scope>
    <source>
        <strain evidence="3 4">CHPA</strain>
    </source>
</reference>
<dbReference type="SUPFAM" id="SSF53474">
    <property type="entry name" value="alpha/beta-Hydrolases"/>
    <property type="match status" value="1"/>
</dbReference>
<dbReference type="PANTHER" id="PTHR45856">
    <property type="entry name" value="ALPHA/BETA-HYDROLASES SUPERFAMILY PROTEIN"/>
    <property type="match status" value="1"/>
</dbReference>
<evidence type="ECO:0000256" key="1">
    <source>
        <dbReference type="SAM" id="SignalP"/>
    </source>
</evidence>
<protein>
    <submittedName>
        <fullName evidence="3">Lipase family protein</fullName>
    </submittedName>
</protein>
<dbReference type="AlphaFoldDB" id="A0A7M1XLF1"/>
<sequence>MFNLYKKNIFCFLFTAAFFTLSGESINLEVISSDSQHKTPVVVKAEWNEKWFEPGKNYEYNHNLARIASILAQCAYDDCSDNKNNSLACIYASLGVQPEKMEFNYDIDYSLPVVGNNQCAFSFASCKLKSLPSCPELVFVTVRGTPANANEWISNLNVNDTGRSEGAVHEGFFHATTQVHSALVYYLLRNRISPENCIFLITGHSRGAAIANLLGARLVDEGWFAAERIFDYTFAAPNVSSEEKTSDEKYNFIFNIVNAEDVVPQVPPRRDMWKYKKFGVTKVLSSYWSCDEQTYENKIYAGVNSLFYKFMKRDYYPFRLGSFIPSVVTRVLTGMYSEVGSYYGSKLGLRSRAEKLFWNAFPPISSNDDFDDGNNYSSDSEKKKNGKKEKDSFAARLSKKLNEQTNGFLSYSGVAFGDMHICTTYMCFLLALDEETAFAPDTCGMVEVIIDGAFECSVFDENGKVVARVLDGLLDLKSVSSPVGAMQLLGHVVIGFPSNRNFKVAVYRDSLIPSPVSFSVEKYSPDGYLEFSSEKKYVFPFKSRVCVFDAGRDLYENGFSESRAVYFSDASRLIDEGGIKQRAVFRVQPEVSAGSLHGIVTGVHFGSRLFYMSTLAGFTLMSDENSVDLYAGFGHEQTLINRFLINFELYGRNIIIPGQLDENQKRYEFVPSLRLSLSLKPLRRTSVFFAVSADFFYDEDSVDPVYSFSGGIKF</sequence>
<feature type="chain" id="PRO_5032851697" evidence="1">
    <location>
        <begin position="23"/>
        <end position="714"/>
    </location>
</feature>
<dbReference type="PANTHER" id="PTHR45856:SF24">
    <property type="entry name" value="FUNGAL LIPASE-LIKE DOMAIN-CONTAINING PROTEIN"/>
    <property type="match status" value="1"/>
</dbReference>
<feature type="signal peptide" evidence="1">
    <location>
        <begin position="1"/>
        <end position="22"/>
    </location>
</feature>
<dbReference type="CDD" id="cd00519">
    <property type="entry name" value="Lipase_3"/>
    <property type="match status" value="1"/>
</dbReference>
<dbReference type="Pfam" id="PF01764">
    <property type="entry name" value="Lipase_3"/>
    <property type="match status" value="1"/>
</dbReference>
<gene>
    <name evidence="3" type="ORF">DYE49_08925</name>
</gene>
<dbReference type="Proteomes" id="UP000593591">
    <property type="component" value="Chromosome"/>
</dbReference>
<organism evidence="3 4">
    <name type="scientific">Treponema rectale</name>
    <dbReference type="NCBI Taxonomy" id="744512"/>
    <lineage>
        <taxon>Bacteria</taxon>
        <taxon>Pseudomonadati</taxon>
        <taxon>Spirochaetota</taxon>
        <taxon>Spirochaetia</taxon>
        <taxon>Spirochaetales</taxon>
        <taxon>Treponemataceae</taxon>
        <taxon>Treponema</taxon>
    </lineage>
</organism>